<dbReference type="AlphaFoldDB" id="A0A934M2N7"/>
<proteinExistence type="predicted"/>
<dbReference type="Proteomes" id="UP000622687">
    <property type="component" value="Unassembled WGS sequence"/>
</dbReference>
<dbReference type="RefSeq" id="WP_211141833.1">
    <property type="nucleotide sequence ID" value="NZ_JAEEGB010000006.1"/>
</dbReference>
<dbReference type="EMBL" id="JAEEGB010000006">
    <property type="protein sequence ID" value="MBI6872322.1"/>
    <property type="molecule type" value="Genomic_DNA"/>
</dbReference>
<comment type="caution">
    <text evidence="1">The sequence shown here is derived from an EMBL/GenBank/DDBJ whole genome shotgun (WGS) entry which is preliminary data.</text>
</comment>
<accession>A0A934M2N7</accession>
<evidence type="ECO:0000313" key="1">
    <source>
        <dbReference type="EMBL" id="MBI6872322.1"/>
    </source>
</evidence>
<organism evidence="1 2">
    <name type="scientific">Clostridium aciditolerans</name>
    <dbReference type="NCBI Taxonomy" id="339861"/>
    <lineage>
        <taxon>Bacteria</taxon>
        <taxon>Bacillati</taxon>
        <taxon>Bacillota</taxon>
        <taxon>Clostridia</taxon>
        <taxon>Eubacteriales</taxon>
        <taxon>Clostridiaceae</taxon>
        <taxon>Clostridium</taxon>
    </lineage>
</organism>
<protein>
    <submittedName>
        <fullName evidence="1">Uncharacterized protein</fullName>
    </submittedName>
</protein>
<gene>
    <name evidence="1" type="ORF">I6U51_06315</name>
</gene>
<evidence type="ECO:0000313" key="2">
    <source>
        <dbReference type="Proteomes" id="UP000622687"/>
    </source>
</evidence>
<keyword evidence="2" id="KW-1185">Reference proteome</keyword>
<sequence>MIEMNTRQYIPRSISVDDFFKLLNKEQIKYIILRWTFLLSQALCTRNA</sequence>
<reference evidence="1" key="1">
    <citation type="submission" date="2020-12" db="EMBL/GenBank/DDBJ databases">
        <title>Clostridium thailandense sp. nov., a novel acetogenic bacterium isolated from peat land soil in Thailand.</title>
        <authorList>
            <person name="Chaikitkaew S."/>
            <person name="Birkeland N.K."/>
        </authorList>
    </citation>
    <scope>NUCLEOTIDE SEQUENCE</scope>
    <source>
        <strain evidence="1">DSM 17425</strain>
    </source>
</reference>
<name>A0A934M2N7_9CLOT</name>